<name>A0A394D9X6_LUPAN</name>
<evidence type="ECO:0000313" key="1">
    <source>
        <dbReference type="EMBL" id="OIW20009.1"/>
    </source>
</evidence>
<protein>
    <submittedName>
        <fullName evidence="1">Uncharacterized protein</fullName>
    </submittedName>
</protein>
<sequence length="113" mass="13197">MISNSLPKEWKGKTKLLPLKWEEVQSKQSKIELEKIDYKESLFMFEDGIVPLPSKFVENASNDSVLTSSYDDAIFEWQKKELMQRVHVYGDCVMNAPKKSKRRLQVFEDIAPN</sequence>
<proteinExistence type="predicted"/>
<comment type="caution">
    <text evidence="1">The sequence shown here is derived from an EMBL/GenBank/DDBJ whole genome shotgun (WGS) entry which is preliminary data.</text>
</comment>
<dbReference type="Proteomes" id="UP000188354">
    <property type="component" value="Unassembled WGS sequence"/>
</dbReference>
<keyword evidence="2" id="KW-1185">Reference proteome</keyword>
<dbReference type="EMBL" id="MLAU01005064">
    <property type="protein sequence ID" value="OIW20009.1"/>
    <property type="molecule type" value="Genomic_DNA"/>
</dbReference>
<gene>
    <name evidence="1" type="ORF">TanjilG_31923</name>
</gene>
<evidence type="ECO:0000313" key="2">
    <source>
        <dbReference type="Proteomes" id="UP000188354"/>
    </source>
</evidence>
<dbReference type="AlphaFoldDB" id="A0A394D9X6"/>
<organism evidence="1 2">
    <name type="scientific">Lupinus angustifolius</name>
    <name type="common">Narrow-leaved blue lupine</name>
    <dbReference type="NCBI Taxonomy" id="3871"/>
    <lineage>
        <taxon>Eukaryota</taxon>
        <taxon>Viridiplantae</taxon>
        <taxon>Streptophyta</taxon>
        <taxon>Embryophyta</taxon>
        <taxon>Tracheophyta</taxon>
        <taxon>Spermatophyta</taxon>
        <taxon>Magnoliopsida</taxon>
        <taxon>eudicotyledons</taxon>
        <taxon>Gunneridae</taxon>
        <taxon>Pentapetalae</taxon>
        <taxon>rosids</taxon>
        <taxon>fabids</taxon>
        <taxon>Fabales</taxon>
        <taxon>Fabaceae</taxon>
        <taxon>Papilionoideae</taxon>
        <taxon>50 kb inversion clade</taxon>
        <taxon>genistoids sensu lato</taxon>
        <taxon>core genistoids</taxon>
        <taxon>Genisteae</taxon>
        <taxon>Lupinus</taxon>
    </lineage>
</organism>
<accession>A0A394D9X6</accession>
<dbReference type="Gramene" id="OIW20009">
    <property type="protein sequence ID" value="OIW20009"/>
    <property type="gene ID" value="TanjilG_31923"/>
</dbReference>
<reference evidence="1 2" key="1">
    <citation type="journal article" date="2017" name="Plant Biotechnol. J.">
        <title>A comprehensive draft genome sequence for lupin (Lupinus angustifolius), an emerging health food: insights into plant-microbe interactions and legume evolution.</title>
        <authorList>
            <person name="Hane J.K."/>
            <person name="Ming Y."/>
            <person name="Kamphuis L.G."/>
            <person name="Nelson M.N."/>
            <person name="Garg G."/>
            <person name="Atkins C.A."/>
            <person name="Bayer P.E."/>
            <person name="Bravo A."/>
            <person name="Bringans S."/>
            <person name="Cannon S."/>
            <person name="Edwards D."/>
            <person name="Foley R."/>
            <person name="Gao L.L."/>
            <person name="Harrison M.J."/>
            <person name="Huang W."/>
            <person name="Hurgobin B."/>
            <person name="Li S."/>
            <person name="Liu C.W."/>
            <person name="McGrath A."/>
            <person name="Morahan G."/>
            <person name="Murray J."/>
            <person name="Weller J."/>
            <person name="Jian J."/>
            <person name="Singh K.B."/>
        </authorList>
    </citation>
    <scope>NUCLEOTIDE SEQUENCE [LARGE SCALE GENOMIC DNA]</scope>
    <source>
        <strain evidence="2">cv. Tanjil</strain>
        <tissue evidence="1">Whole plant</tissue>
    </source>
</reference>